<dbReference type="InterPro" id="IPR008514">
    <property type="entry name" value="T6SS_Hcp"/>
</dbReference>
<dbReference type="Gene3D" id="2.30.110.20">
    <property type="entry name" value="Hcp1-like"/>
    <property type="match status" value="1"/>
</dbReference>
<dbReference type="NCBIfam" id="TIGR03344">
    <property type="entry name" value="VI_effect_Hcp1"/>
    <property type="match status" value="1"/>
</dbReference>
<comment type="caution">
    <text evidence="1">The sequence shown here is derived from an EMBL/GenBank/DDBJ whole genome shotgun (WGS) entry which is preliminary data.</text>
</comment>
<evidence type="ECO:0000313" key="2">
    <source>
        <dbReference type="Proteomes" id="UP001171916"/>
    </source>
</evidence>
<evidence type="ECO:0000313" key="1">
    <source>
        <dbReference type="EMBL" id="MDN3204420.1"/>
    </source>
</evidence>
<gene>
    <name evidence="1" type="primary">tssD</name>
    <name evidence="1" type="ORF">QVH07_09680</name>
</gene>
<name>A0ABT7YDI8_9BACT</name>
<dbReference type="Proteomes" id="UP001171916">
    <property type="component" value="Unassembled WGS sequence"/>
</dbReference>
<proteinExistence type="predicted"/>
<accession>A0ABT7YDI8</accession>
<dbReference type="SUPFAM" id="SSF141452">
    <property type="entry name" value="Hcp1-like"/>
    <property type="match status" value="1"/>
</dbReference>
<keyword evidence="2" id="KW-1185">Reference proteome</keyword>
<organism evidence="1 2">
    <name type="scientific">Algoriphagus sediminis</name>
    <dbReference type="NCBI Taxonomy" id="3057113"/>
    <lineage>
        <taxon>Bacteria</taxon>
        <taxon>Pseudomonadati</taxon>
        <taxon>Bacteroidota</taxon>
        <taxon>Cytophagia</taxon>
        <taxon>Cytophagales</taxon>
        <taxon>Cyclobacteriaceae</taxon>
        <taxon>Algoriphagus</taxon>
    </lineage>
</organism>
<dbReference type="RefSeq" id="WP_289999975.1">
    <property type="nucleotide sequence ID" value="NZ_JAUEPH010000004.1"/>
</dbReference>
<reference evidence="1" key="1">
    <citation type="submission" date="2023-06" db="EMBL/GenBank/DDBJ databases">
        <title>Robiginitalea aurantiacus sp. nov. and Algoriphagus sediminis sp. nov., isolated from coastal sediment.</title>
        <authorList>
            <person name="Zhou Z.Y."/>
            <person name="An J."/>
            <person name="Jia Y.W."/>
            <person name="Du Z.J."/>
        </authorList>
    </citation>
    <scope>NUCLEOTIDE SEQUENCE</scope>
    <source>
        <strain evidence="1">C2-7</strain>
    </source>
</reference>
<sequence length="161" mass="18017">MAIDGDIKFSSFSGSCEIERSKDRTLFNAFSFLTERPGDPGDIRIRSRHSHKPITVTCGIDKAAPEVWSHLCRGRKIDEVEIRLWHNNVEGVQINYTTFTLTNARIVGCEFTQLHNLKSNGAEMATEAMVEYSIAFESIVVTYDDGSGAVEAVDSWIKSRV</sequence>
<dbReference type="Pfam" id="PF05638">
    <property type="entry name" value="T6SS_HCP"/>
    <property type="match status" value="1"/>
</dbReference>
<dbReference type="EMBL" id="JAUEPH010000004">
    <property type="protein sequence ID" value="MDN3204420.1"/>
    <property type="molecule type" value="Genomic_DNA"/>
</dbReference>
<dbReference type="InterPro" id="IPR036624">
    <property type="entry name" value="Hcp1-lik_sf"/>
</dbReference>
<protein>
    <submittedName>
        <fullName evidence="1">Type VI secretion system tube protein TssD</fullName>
    </submittedName>
</protein>